<name>A0ABT0N852_9GAMM</name>
<protein>
    <submittedName>
        <fullName evidence="3">Superinfection immunity protein</fullName>
    </submittedName>
</protein>
<feature type="transmembrane region" description="Helical" evidence="1">
    <location>
        <begin position="6"/>
        <end position="27"/>
    </location>
</feature>
<organism evidence="3 4">
    <name type="scientific">Shewanella corallii</name>
    <dbReference type="NCBI Taxonomy" id="560080"/>
    <lineage>
        <taxon>Bacteria</taxon>
        <taxon>Pseudomonadati</taxon>
        <taxon>Pseudomonadota</taxon>
        <taxon>Gammaproteobacteria</taxon>
        <taxon>Alteromonadales</taxon>
        <taxon>Shewanellaceae</taxon>
        <taxon>Shewanella</taxon>
    </lineage>
</organism>
<evidence type="ECO:0000313" key="4">
    <source>
        <dbReference type="Proteomes" id="UP001202831"/>
    </source>
</evidence>
<gene>
    <name evidence="3" type="ORF">L2725_12730</name>
</gene>
<keyword evidence="1" id="KW-1133">Transmembrane helix</keyword>
<dbReference type="EMBL" id="JAKIKT010000004">
    <property type="protein sequence ID" value="MCL2914633.1"/>
    <property type="molecule type" value="Genomic_DNA"/>
</dbReference>
<comment type="caution">
    <text evidence="3">The sequence shown here is derived from an EMBL/GenBank/DDBJ whole genome shotgun (WGS) entry which is preliminary data.</text>
</comment>
<dbReference type="InterPro" id="IPR018649">
    <property type="entry name" value="SHOCT"/>
</dbReference>
<evidence type="ECO:0000313" key="3">
    <source>
        <dbReference type="EMBL" id="MCL2914633.1"/>
    </source>
</evidence>
<accession>A0ABT0N852</accession>
<keyword evidence="4" id="KW-1185">Reference proteome</keyword>
<dbReference type="Pfam" id="PF09851">
    <property type="entry name" value="SHOCT"/>
    <property type="match status" value="1"/>
</dbReference>
<feature type="domain" description="SHOCT" evidence="2">
    <location>
        <begin position="75"/>
        <end position="101"/>
    </location>
</feature>
<keyword evidence="1" id="KW-0472">Membrane</keyword>
<evidence type="ECO:0000259" key="2">
    <source>
        <dbReference type="Pfam" id="PF09851"/>
    </source>
</evidence>
<dbReference type="InterPro" id="IPR016410">
    <property type="entry name" value="Phage_imm"/>
</dbReference>
<sequence length="104" mass="11406">MDITIFYPILISLVVLPVAFLPTIIALKKNHPYAVPIALVNIFGGLLGGAGWLVALVWSFILPEKNQLSVSSVADEIEKLHILKEKGVISEAEFNTKKAELIRP</sequence>
<evidence type="ECO:0000256" key="1">
    <source>
        <dbReference type="SAM" id="Phobius"/>
    </source>
</evidence>
<keyword evidence="1" id="KW-0812">Transmembrane</keyword>
<feature type="transmembrane region" description="Helical" evidence="1">
    <location>
        <begin position="39"/>
        <end position="61"/>
    </location>
</feature>
<dbReference type="Pfam" id="PF14373">
    <property type="entry name" value="Imm_superinfect"/>
    <property type="match status" value="1"/>
</dbReference>
<proteinExistence type="predicted"/>
<dbReference type="RefSeq" id="WP_249249307.1">
    <property type="nucleotide sequence ID" value="NZ_JAKIKT010000004.1"/>
</dbReference>
<dbReference type="Proteomes" id="UP001202831">
    <property type="component" value="Unassembled WGS sequence"/>
</dbReference>
<reference evidence="3 4" key="1">
    <citation type="submission" date="2022-01" db="EMBL/GenBank/DDBJ databases">
        <title>Whole genome-based taxonomy of the Shewanellaceae.</title>
        <authorList>
            <person name="Martin-Rodriguez A.J."/>
        </authorList>
    </citation>
    <scope>NUCLEOTIDE SEQUENCE [LARGE SCALE GENOMIC DNA]</scope>
    <source>
        <strain evidence="3 4">DSM 21332</strain>
    </source>
</reference>